<protein>
    <submittedName>
        <fullName evidence="2">Uncharacterized protein</fullName>
    </submittedName>
</protein>
<accession>A0ABQ9I9P7</accession>
<evidence type="ECO:0000313" key="2">
    <source>
        <dbReference type="EMBL" id="KAJ8893388.1"/>
    </source>
</evidence>
<name>A0ABQ9I9P7_9NEOP</name>
<sequence length="190" mass="21940">MEGDNATIITEGRERRKECEKSSWRKEKLKKETTQLTTVPNVNIQVGNKAQKKESKNLGLMQVCGKSFLSILGVSKFRVQNICKQHLKTGRSPSEKCGGDTRLRKYLGKRHQVHKYIKSIKCVESHYTCEQSVIKYLRDAYNNGINGQNQVKYNFLLGYFYEQFQYQFQVSSDGCVFVMTSLISYVRPSD</sequence>
<proteinExistence type="predicted"/>
<dbReference type="EMBL" id="JARBHB010000002">
    <property type="protein sequence ID" value="KAJ8893388.1"/>
    <property type="molecule type" value="Genomic_DNA"/>
</dbReference>
<dbReference type="Proteomes" id="UP001159363">
    <property type="component" value="Chromosome 2"/>
</dbReference>
<organism evidence="2 3">
    <name type="scientific">Dryococelus australis</name>
    <dbReference type="NCBI Taxonomy" id="614101"/>
    <lineage>
        <taxon>Eukaryota</taxon>
        <taxon>Metazoa</taxon>
        <taxon>Ecdysozoa</taxon>
        <taxon>Arthropoda</taxon>
        <taxon>Hexapoda</taxon>
        <taxon>Insecta</taxon>
        <taxon>Pterygota</taxon>
        <taxon>Neoptera</taxon>
        <taxon>Polyneoptera</taxon>
        <taxon>Phasmatodea</taxon>
        <taxon>Verophasmatodea</taxon>
        <taxon>Anareolatae</taxon>
        <taxon>Phasmatidae</taxon>
        <taxon>Eurycanthinae</taxon>
        <taxon>Dryococelus</taxon>
    </lineage>
</organism>
<keyword evidence="3" id="KW-1185">Reference proteome</keyword>
<reference evidence="2 3" key="1">
    <citation type="submission" date="2023-02" db="EMBL/GenBank/DDBJ databases">
        <title>LHISI_Scaffold_Assembly.</title>
        <authorList>
            <person name="Stuart O.P."/>
            <person name="Cleave R."/>
            <person name="Magrath M.J.L."/>
            <person name="Mikheyev A.S."/>
        </authorList>
    </citation>
    <scope>NUCLEOTIDE SEQUENCE [LARGE SCALE GENOMIC DNA]</scope>
    <source>
        <strain evidence="2">Daus_M_001</strain>
        <tissue evidence="2">Leg muscle</tissue>
    </source>
</reference>
<feature type="compositionally biased region" description="Basic and acidic residues" evidence="1">
    <location>
        <begin position="11"/>
        <end position="23"/>
    </location>
</feature>
<gene>
    <name evidence="2" type="ORF">PR048_005979</name>
</gene>
<evidence type="ECO:0000256" key="1">
    <source>
        <dbReference type="SAM" id="MobiDB-lite"/>
    </source>
</evidence>
<feature type="non-terminal residue" evidence="2">
    <location>
        <position position="190"/>
    </location>
</feature>
<feature type="region of interest" description="Disordered" evidence="1">
    <location>
        <begin position="1"/>
        <end position="23"/>
    </location>
</feature>
<evidence type="ECO:0000313" key="3">
    <source>
        <dbReference type="Proteomes" id="UP001159363"/>
    </source>
</evidence>
<comment type="caution">
    <text evidence="2">The sequence shown here is derived from an EMBL/GenBank/DDBJ whole genome shotgun (WGS) entry which is preliminary data.</text>
</comment>